<accession>W2RQE0</accession>
<dbReference type="PANTHER" id="PTHR40129">
    <property type="entry name" value="KETOPANTOATE REDUCTASE N-TERMINAL DOMAIN-CONTAINING PROTEIN"/>
    <property type="match status" value="1"/>
</dbReference>
<dbReference type="GeneID" id="19974068"/>
<evidence type="ECO:0008006" key="3">
    <source>
        <dbReference type="Google" id="ProtNLM"/>
    </source>
</evidence>
<keyword evidence="2" id="KW-1185">Reference proteome</keyword>
<dbReference type="OrthoDB" id="674948at2759"/>
<dbReference type="EMBL" id="KB822722">
    <property type="protein sequence ID" value="ETN38692.1"/>
    <property type="molecule type" value="Genomic_DNA"/>
</dbReference>
<dbReference type="eggNOG" id="ENOG502RXTJ">
    <property type="taxonomic scope" value="Eukaryota"/>
</dbReference>
<dbReference type="STRING" id="1220924.W2RQE0"/>
<dbReference type="PANTHER" id="PTHR40129:SF2">
    <property type="entry name" value="KETOPANTOATE REDUCTASE N-TERMINAL DOMAIN-CONTAINING PROTEIN"/>
    <property type="match status" value="1"/>
</dbReference>
<organism evidence="1 2">
    <name type="scientific">Cyphellophora europaea (strain CBS 101466)</name>
    <name type="common">Phialophora europaea</name>
    <dbReference type="NCBI Taxonomy" id="1220924"/>
    <lineage>
        <taxon>Eukaryota</taxon>
        <taxon>Fungi</taxon>
        <taxon>Dikarya</taxon>
        <taxon>Ascomycota</taxon>
        <taxon>Pezizomycotina</taxon>
        <taxon>Eurotiomycetes</taxon>
        <taxon>Chaetothyriomycetidae</taxon>
        <taxon>Chaetothyriales</taxon>
        <taxon>Cyphellophoraceae</taxon>
        <taxon>Cyphellophora</taxon>
    </lineage>
</organism>
<name>W2RQE0_CYPE1</name>
<sequence>MTELTASREPQTPSSDPHKVEILILGAGWLYQFLHPLLNHIHISHAGTTRNGHDNTIPFTFDHTSTDLQPYASLPTATTILITFPLPGASAPKVLLDNYAATHSHTPHPNTILLGSTGEYRGPGWHDRTSTPAGPPSERWQAENALLALPRRNGCVLNLAGLMGEPGRDAKIWDRAVPTTQDGLRAKASVHFVHGRDVARAVVAVHKRFAEAMGQRWVLTDERVYDWWELAWAEASRLDERLVQEERRAGGYRRWIVELMQEEGVRALPRDGEVLGRRLDSRGFWQAFGIVPEERAFSWPTAPTPSNG</sequence>
<dbReference type="SUPFAM" id="SSF51735">
    <property type="entry name" value="NAD(P)-binding Rossmann-fold domains"/>
    <property type="match status" value="1"/>
</dbReference>
<gene>
    <name evidence="1" type="ORF">HMPREF1541_06729</name>
</gene>
<dbReference type="VEuPathDB" id="FungiDB:HMPREF1541_06729"/>
<evidence type="ECO:0000313" key="1">
    <source>
        <dbReference type="EMBL" id="ETN38692.1"/>
    </source>
</evidence>
<dbReference type="RefSeq" id="XP_008719281.1">
    <property type="nucleotide sequence ID" value="XM_008721059.1"/>
</dbReference>
<dbReference type="Gene3D" id="3.40.50.720">
    <property type="entry name" value="NAD(P)-binding Rossmann-like Domain"/>
    <property type="match status" value="1"/>
</dbReference>
<dbReference type="InterPro" id="IPR036291">
    <property type="entry name" value="NAD(P)-bd_dom_sf"/>
</dbReference>
<dbReference type="Proteomes" id="UP000030752">
    <property type="component" value="Unassembled WGS sequence"/>
</dbReference>
<proteinExistence type="predicted"/>
<reference evidence="1 2" key="1">
    <citation type="submission" date="2013-03" db="EMBL/GenBank/DDBJ databases">
        <title>The Genome Sequence of Phialophora europaea CBS 101466.</title>
        <authorList>
            <consortium name="The Broad Institute Genomics Platform"/>
            <person name="Cuomo C."/>
            <person name="de Hoog S."/>
            <person name="Gorbushina A."/>
            <person name="Walker B."/>
            <person name="Young S.K."/>
            <person name="Zeng Q."/>
            <person name="Gargeya S."/>
            <person name="Fitzgerald M."/>
            <person name="Haas B."/>
            <person name="Abouelleil A."/>
            <person name="Allen A.W."/>
            <person name="Alvarado L."/>
            <person name="Arachchi H.M."/>
            <person name="Berlin A.M."/>
            <person name="Chapman S.B."/>
            <person name="Gainer-Dewar J."/>
            <person name="Goldberg J."/>
            <person name="Griggs A."/>
            <person name="Gujja S."/>
            <person name="Hansen M."/>
            <person name="Howarth C."/>
            <person name="Imamovic A."/>
            <person name="Ireland A."/>
            <person name="Larimer J."/>
            <person name="McCowan C."/>
            <person name="Murphy C."/>
            <person name="Pearson M."/>
            <person name="Poon T.W."/>
            <person name="Priest M."/>
            <person name="Roberts A."/>
            <person name="Saif S."/>
            <person name="Shea T."/>
            <person name="Sisk P."/>
            <person name="Sykes S."/>
            <person name="Wortman J."/>
            <person name="Nusbaum C."/>
            <person name="Birren B."/>
        </authorList>
    </citation>
    <scope>NUCLEOTIDE SEQUENCE [LARGE SCALE GENOMIC DNA]</scope>
    <source>
        <strain evidence="1 2">CBS 101466</strain>
    </source>
</reference>
<protein>
    <recommendedName>
        <fullName evidence="3">NAD-dependent epimerase/dehydratase domain-containing protein</fullName>
    </recommendedName>
</protein>
<dbReference type="HOGENOM" id="CLU_044092_0_0_1"/>
<evidence type="ECO:0000313" key="2">
    <source>
        <dbReference type="Proteomes" id="UP000030752"/>
    </source>
</evidence>
<dbReference type="AlphaFoldDB" id="W2RQE0"/>
<dbReference type="InParanoid" id="W2RQE0"/>